<accession>A0AAV7RKM5</accession>
<dbReference type="EMBL" id="JANPWB010000009">
    <property type="protein sequence ID" value="KAJ1152347.1"/>
    <property type="molecule type" value="Genomic_DNA"/>
</dbReference>
<dbReference type="Proteomes" id="UP001066276">
    <property type="component" value="Chromosome 5"/>
</dbReference>
<reference evidence="2" key="1">
    <citation type="journal article" date="2022" name="bioRxiv">
        <title>Sequencing and chromosome-scale assembly of the giantPleurodeles waltlgenome.</title>
        <authorList>
            <person name="Brown T."/>
            <person name="Elewa A."/>
            <person name="Iarovenko S."/>
            <person name="Subramanian E."/>
            <person name="Araus A.J."/>
            <person name="Petzold A."/>
            <person name="Susuki M."/>
            <person name="Suzuki K.-i.T."/>
            <person name="Hayashi T."/>
            <person name="Toyoda A."/>
            <person name="Oliveira C."/>
            <person name="Osipova E."/>
            <person name="Leigh N.D."/>
            <person name="Simon A."/>
            <person name="Yun M.H."/>
        </authorList>
    </citation>
    <scope>NUCLEOTIDE SEQUENCE</scope>
    <source>
        <strain evidence="2">20211129_DDA</strain>
        <tissue evidence="2">Liver</tissue>
    </source>
</reference>
<organism evidence="2 3">
    <name type="scientific">Pleurodeles waltl</name>
    <name type="common">Iberian ribbed newt</name>
    <dbReference type="NCBI Taxonomy" id="8319"/>
    <lineage>
        <taxon>Eukaryota</taxon>
        <taxon>Metazoa</taxon>
        <taxon>Chordata</taxon>
        <taxon>Craniata</taxon>
        <taxon>Vertebrata</taxon>
        <taxon>Euteleostomi</taxon>
        <taxon>Amphibia</taxon>
        <taxon>Batrachia</taxon>
        <taxon>Caudata</taxon>
        <taxon>Salamandroidea</taxon>
        <taxon>Salamandridae</taxon>
        <taxon>Pleurodelinae</taxon>
        <taxon>Pleurodeles</taxon>
    </lineage>
</organism>
<dbReference type="AlphaFoldDB" id="A0AAV7RKM5"/>
<gene>
    <name evidence="2" type="ORF">NDU88_005122</name>
</gene>
<feature type="region of interest" description="Disordered" evidence="1">
    <location>
        <begin position="65"/>
        <end position="87"/>
    </location>
</feature>
<evidence type="ECO:0000313" key="3">
    <source>
        <dbReference type="Proteomes" id="UP001066276"/>
    </source>
</evidence>
<evidence type="ECO:0000256" key="1">
    <source>
        <dbReference type="SAM" id="MobiDB-lite"/>
    </source>
</evidence>
<proteinExistence type="predicted"/>
<keyword evidence="3" id="KW-1185">Reference proteome</keyword>
<protein>
    <submittedName>
        <fullName evidence="2">Uncharacterized protein</fullName>
    </submittedName>
</protein>
<name>A0AAV7RKM5_PLEWA</name>
<evidence type="ECO:0000313" key="2">
    <source>
        <dbReference type="EMBL" id="KAJ1152347.1"/>
    </source>
</evidence>
<comment type="caution">
    <text evidence="2">The sequence shown here is derived from an EMBL/GenBank/DDBJ whole genome shotgun (WGS) entry which is preliminary data.</text>
</comment>
<sequence>MAYLAGEEEYYQEEVEAPVPEQMEERLFQALGHHFQDSVNQALIKALKPFTIPLVRYERGELMGPIPTGSGAREPSPGEAGLSSKSSLNPLSSAEILAQMASAVINHPLKISFSPRGRLESFHNHLIPTQIQIFLNPK</sequence>